<dbReference type="EMBL" id="VSRR010010756">
    <property type="protein sequence ID" value="MPC52291.1"/>
    <property type="molecule type" value="Genomic_DNA"/>
</dbReference>
<accession>A0A5B7FXP4</accession>
<keyword evidence="2" id="KW-1185">Reference proteome</keyword>
<reference evidence="1 2" key="1">
    <citation type="submission" date="2019-05" db="EMBL/GenBank/DDBJ databases">
        <title>Another draft genome of Portunus trituberculatus and its Hox gene families provides insights of decapod evolution.</title>
        <authorList>
            <person name="Jeong J.-H."/>
            <person name="Song I."/>
            <person name="Kim S."/>
            <person name="Choi T."/>
            <person name="Kim D."/>
            <person name="Ryu S."/>
            <person name="Kim W."/>
        </authorList>
    </citation>
    <scope>NUCLEOTIDE SEQUENCE [LARGE SCALE GENOMIC DNA]</scope>
    <source>
        <tissue evidence="1">Muscle</tissue>
    </source>
</reference>
<name>A0A5B7FXP4_PORTR</name>
<comment type="caution">
    <text evidence="1">The sequence shown here is derived from an EMBL/GenBank/DDBJ whole genome shotgun (WGS) entry which is preliminary data.</text>
</comment>
<protein>
    <submittedName>
        <fullName evidence="1">Uncharacterized protein</fullName>
    </submittedName>
</protein>
<evidence type="ECO:0000313" key="2">
    <source>
        <dbReference type="Proteomes" id="UP000324222"/>
    </source>
</evidence>
<dbReference type="Proteomes" id="UP000324222">
    <property type="component" value="Unassembled WGS sequence"/>
</dbReference>
<organism evidence="1 2">
    <name type="scientific">Portunus trituberculatus</name>
    <name type="common">Swimming crab</name>
    <name type="synonym">Neptunus trituberculatus</name>
    <dbReference type="NCBI Taxonomy" id="210409"/>
    <lineage>
        <taxon>Eukaryota</taxon>
        <taxon>Metazoa</taxon>
        <taxon>Ecdysozoa</taxon>
        <taxon>Arthropoda</taxon>
        <taxon>Crustacea</taxon>
        <taxon>Multicrustacea</taxon>
        <taxon>Malacostraca</taxon>
        <taxon>Eumalacostraca</taxon>
        <taxon>Eucarida</taxon>
        <taxon>Decapoda</taxon>
        <taxon>Pleocyemata</taxon>
        <taxon>Brachyura</taxon>
        <taxon>Eubrachyura</taxon>
        <taxon>Portunoidea</taxon>
        <taxon>Portunidae</taxon>
        <taxon>Portuninae</taxon>
        <taxon>Portunus</taxon>
    </lineage>
</organism>
<gene>
    <name evidence="1" type="ORF">E2C01_046155</name>
</gene>
<proteinExistence type="predicted"/>
<evidence type="ECO:0000313" key="1">
    <source>
        <dbReference type="EMBL" id="MPC52291.1"/>
    </source>
</evidence>
<sequence>MSGEQLERRRAAARGRTTRVSKALQDLLADLYVTRVQLKDAVEEFDKRLATLGTVQAELELEISDPDLLIRAWRGVDVGVFRYYAVEESVEGQRERERERERGPLILTKG</sequence>
<dbReference type="AlphaFoldDB" id="A0A5B7FXP4"/>